<feature type="compositionally biased region" description="Polar residues" evidence="1">
    <location>
        <begin position="293"/>
        <end position="303"/>
    </location>
</feature>
<dbReference type="Gene3D" id="2.30.42.10">
    <property type="match status" value="1"/>
</dbReference>
<evidence type="ECO:0000313" key="4">
    <source>
        <dbReference type="Proteomes" id="UP000794436"/>
    </source>
</evidence>
<evidence type="ECO:0000313" key="3">
    <source>
        <dbReference type="EMBL" id="TMW57163.1"/>
    </source>
</evidence>
<dbReference type="AlphaFoldDB" id="A0A8K1FFU5"/>
<dbReference type="EMBL" id="SPLM01000144">
    <property type="protein sequence ID" value="TMW57163.1"/>
    <property type="molecule type" value="Genomic_DNA"/>
</dbReference>
<gene>
    <name evidence="3" type="ORF">Poli38472_003088</name>
</gene>
<comment type="caution">
    <text evidence="3">The sequence shown here is derived from an EMBL/GenBank/DDBJ whole genome shotgun (WGS) entry which is preliminary data.</text>
</comment>
<evidence type="ECO:0000256" key="1">
    <source>
        <dbReference type="SAM" id="MobiDB-lite"/>
    </source>
</evidence>
<dbReference type="InterPro" id="IPR036034">
    <property type="entry name" value="PDZ_sf"/>
</dbReference>
<dbReference type="InterPro" id="IPR001478">
    <property type="entry name" value="PDZ"/>
</dbReference>
<reference evidence="3" key="1">
    <citation type="submission" date="2019-03" db="EMBL/GenBank/DDBJ databases">
        <title>Long read genome sequence of the mycoparasitic Pythium oligandrum ATCC 38472 isolated from sugarbeet rhizosphere.</title>
        <authorList>
            <person name="Gaulin E."/>
        </authorList>
    </citation>
    <scope>NUCLEOTIDE SEQUENCE</scope>
    <source>
        <strain evidence="3">ATCC 38472_TT</strain>
    </source>
</reference>
<protein>
    <recommendedName>
        <fullName evidence="2">PDZ domain-containing protein</fullName>
    </recommendedName>
</protein>
<dbReference type="Proteomes" id="UP000794436">
    <property type="component" value="Unassembled WGS sequence"/>
</dbReference>
<proteinExistence type="predicted"/>
<evidence type="ECO:0000259" key="2">
    <source>
        <dbReference type="PROSITE" id="PS50106"/>
    </source>
</evidence>
<dbReference type="OrthoDB" id="204604at2759"/>
<feature type="region of interest" description="Disordered" evidence="1">
    <location>
        <begin position="284"/>
        <end position="316"/>
    </location>
</feature>
<feature type="region of interest" description="Disordered" evidence="1">
    <location>
        <begin position="149"/>
        <end position="213"/>
    </location>
</feature>
<feature type="domain" description="PDZ" evidence="2">
    <location>
        <begin position="323"/>
        <end position="410"/>
    </location>
</feature>
<organism evidence="3 4">
    <name type="scientific">Pythium oligandrum</name>
    <name type="common">Mycoparasitic fungus</name>
    <dbReference type="NCBI Taxonomy" id="41045"/>
    <lineage>
        <taxon>Eukaryota</taxon>
        <taxon>Sar</taxon>
        <taxon>Stramenopiles</taxon>
        <taxon>Oomycota</taxon>
        <taxon>Peronosporomycetes</taxon>
        <taxon>Pythiales</taxon>
        <taxon>Pythiaceae</taxon>
        <taxon>Pythium</taxon>
    </lineage>
</organism>
<sequence length="551" mass="59755">MNDPFAAFDPINRQKNAATTGSFATLPTPMPLAAPAAGPYNQFQTGMPPAAPYGSTPAANPFGISAAMQQPVMKPYPNGAAFMTQPNAPAFSGLGGYPMQQQQQQPAMNPFGAAPAMPMQNTMPAAANNPFGAQQQPVMYDSIRNLLQPKPADPFATSAGAPPNRPAPLTQQSSTIVDFDPFSPRDNEPRTPFDTPSDRTGSGSLGDRKRQTQDAARNQLGFDSNAFQQASTNANKISLKNLSIQDTATTHAQANNMSHGFDDSPFFSDASDAFAGQTVSNLDDDFFSPPPASAQTNERTSSGGARATGEDAVSEECGPDEYDVTFEYGRKLGVLMERVDVYGKREERRQEVAVVKLVVENGAADRVGVTVGSSVIAINGRSVANDTYTTVLDMIKSAPRPMGIRFKRGTVNKDSTQGNILTRISNGTFSVGNLTSGNATWTQKYFAFGGAKMDVLQLFVSRAAYHECVISLYEKRPVHTQIQSFRLCRDHKISTIKSKIYKGYGNLHYFSLSVPSLRFIAAKFASDDYETLKNIWSHTYDAIERKKRMGY</sequence>
<name>A0A8K1FFU5_PYTOL</name>
<keyword evidence="4" id="KW-1185">Reference proteome</keyword>
<dbReference type="SUPFAM" id="SSF50156">
    <property type="entry name" value="PDZ domain-like"/>
    <property type="match status" value="1"/>
</dbReference>
<dbReference type="PROSITE" id="PS50106">
    <property type="entry name" value="PDZ"/>
    <property type="match status" value="1"/>
</dbReference>
<dbReference type="SMART" id="SM00228">
    <property type="entry name" value="PDZ"/>
    <property type="match status" value="1"/>
</dbReference>
<dbReference type="Pfam" id="PF00595">
    <property type="entry name" value="PDZ"/>
    <property type="match status" value="1"/>
</dbReference>
<accession>A0A8K1FFU5</accession>